<feature type="domain" description="Integrase catalytic" evidence="1">
    <location>
        <begin position="1"/>
        <end position="123"/>
    </location>
</feature>
<dbReference type="InterPro" id="IPR012337">
    <property type="entry name" value="RNaseH-like_sf"/>
</dbReference>
<proteinExistence type="predicted"/>
<dbReference type="InterPro" id="IPR056924">
    <property type="entry name" value="SH3_Tf2-1"/>
</dbReference>
<dbReference type="PANTHER" id="PTHR37984">
    <property type="entry name" value="PROTEIN CBG26694"/>
    <property type="match status" value="1"/>
</dbReference>
<dbReference type="PANTHER" id="PTHR37984:SF5">
    <property type="entry name" value="PROTEIN NYNRIN-LIKE"/>
    <property type="match status" value="1"/>
</dbReference>
<dbReference type="EMBL" id="GGMR01003839">
    <property type="protein sequence ID" value="MBY16458.1"/>
    <property type="molecule type" value="Transcribed_RNA"/>
</dbReference>
<reference evidence="2" key="1">
    <citation type="submission" date="2018-04" db="EMBL/GenBank/DDBJ databases">
        <title>Transcriptome of Schizaphis graminum biotype I.</title>
        <authorList>
            <person name="Scully E.D."/>
            <person name="Geib S.M."/>
            <person name="Palmer N.A."/>
            <person name="Koch K."/>
            <person name="Bradshaw J."/>
            <person name="Heng-Moss T."/>
            <person name="Sarath G."/>
        </authorList>
    </citation>
    <scope>NUCLEOTIDE SEQUENCE</scope>
</reference>
<dbReference type="InterPro" id="IPR001584">
    <property type="entry name" value="Integrase_cat-core"/>
</dbReference>
<sequence>MSPCSLAYKNADAKSTTQFLLDLILTYGPPRIVRSDNGTHFTAKVISQLLLALGIQKKEGIAYKPTSQGQVERQNQVIIDMIAPYVAEGEKWTDVLPVVLHAYNTAIHHSTGYTPFYLVHGYEPISIFDIAIIPSNLNHSTIIEIQKLNSIREKLPNILQKAFEKQKCYADRGKKDIDFYVGEKVLVKINVRKDKFADRYEGPYTILKKINPVTYLIEIDKNGKKQAEKKHVQQIKKYRDRSQIQSVYYYN</sequence>
<accession>A0A2S2NH65</accession>
<name>A0A2S2NH65_SCHGA</name>
<evidence type="ECO:0000313" key="2">
    <source>
        <dbReference type="EMBL" id="MBY16458.1"/>
    </source>
</evidence>
<dbReference type="GO" id="GO:0015074">
    <property type="term" value="P:DNA integration"/>
    <property type="evidence" value="ECO:0007669"/>
    <property type="project" value="InterPro"/>
</dbReference>
<dbReference type="InterPro" id="IPR050951">
    <property type="entry name" value="Retrovirus_Pol_polyprotein"/>
</dbReference>
<dbReference type="InterPro" id="IPR036397">
    <property type="entry name" value="RNaseH_sf"/>
</dbReference>
<gene>
    <name evidence="2" type="primary">Tf2-1_9</name>
    <name evidence="2" type="ORF">g.102780</name>
</gene>
<dbReference type="GO" id="GO:0003676">
    <property type="term" value="F:nucleic acid binding"/>
    <property type="evidence" value="ECO:0007669"/>
    <property type="project" value="InterPro"/>
</dbReference>
<dbReference type="Pfam" id="PF24626">
    <property type="entry name" value="SH3_Tf2-1"/>
    <property type="match status" value="1"/>
</dbReference>
<organism evidence="2">
    <name type="scientific">Schizaphis graminum</name>
    <name type="common">Green bug aphid</name>
    <dbReference type="NCBI Taxonomy" id="13262"/>
    <lineage>
        <taxon>Eukaryota</taxon>
        <taxon>Metazoa</taxon>
        <taxon>Ecdysozoa</taxon>
        <taxon>Arthropoda</taxon>
        <taxon>Hexapoda</taxon>
        <taxon>Insecta</taxon>
        <taxon>Pterygota</taxon>
        <taxon>Neoptera</taxon>
        <taxon>Paraneoptera</taxon>
        <taxon>Hemiptera</taxon>
        <taxon>Sternorrhyncha</taxon>
        <taxon>Aphidomorpha</taxon>
        <taxon>Aphidoidea</taxon>
        <taxon>Aphididae</taxon>
        <taxon>Aphidini</taxon>
        <taxon>Schizaphis</taxon>
    </lineage>
</organism>
<dbReference type="AlphaFoldDB" id="A0A2S2NH65"/>
<dbReference type="SUPFAM" id="SSF53098">
    <property type="entry name" value="Ribonuclease H-like"/>
    <property type="match status" value="1"/>
</dbReference>
<evidence type="ECO:0000259" key="1">
    <source>
        <dbReference type="PROSITE" id="PS50994"/>
    </source>
</evidence>
<dbReference type="Gene3D" id="3.30.420.10">
    <property type="entry name" value="Ribonuclease H-like superfamily/Ribonuclease H"/>
    <property type="match status" value="1"/>
</dbReference>
<dbReference type="PROSITE" id="PS50994">
    <property type="entry name" value="INTEGRASE"/>
    <property type="match status" value="1"/>
</dbReference>
<protein>
    <submittedName>
        <fullName evidence="2">Retrotransposable element Tf2 protein type 1</fullName>
    </submittedName>
</protein>